<dbReference type="PANTHER" id="PTHR41247:SF1">
    <property type="entry name" value="HTH-TYPE TRANSCRIPTIONAL REPRESSOR YCNK"/>
    <property type="match status" value="1"/>
</dbReference>
<feature type="chain" id="PRO_5041633887" evidence="1">
    <location>
        <begin position="19"/>
        <end position="196"/>
    </location>
</feature>
<dbReference type="EMBL" id="CP116346">
    <property type="protein sequence ID" value="WIT13105.1"/>
    <property type="molecule type" value="Genomic_DNA"/>
</dbReference>
<accession>A0AA95NF16</accession>
<evidence type="ECO:0000313" key="3">
    <source>
        <dbReference type="Proteomes" id="UP001177769"/>
    </source>
</evidence>
<evidence type="ECO:0000313" key="2">
    <source>
        <dbReference type="EMBL" id="WIT13105.1"/>
    </source>
</evidence>
<organism evidence="2 3">
    <name type="scientific">Paucibacter sediminis</name>
    <dbReference type="NCBI Taxonomy" id="3019553"/>
    <lineage>
        <taxon>Bacteria</taxon>
        <taxon>Pseudomonadati</taxon>
        <taxon>Pseudomonadota</taxon>
        <taxon>Betaproteobacteria</taxon>
        <taxon>Burkholderiales</taxon>
        <taxon>Sphaerotilaceae</taxon>
        <taxon>Roseateles</taxon>
    </lineage>
</organism>
<reference evidence="2" key="1">
    <citation type="submission" date="2023-01" db="EMBL/GenBank/DDBJ databases">
        <title>Whole genome sequence of Paucibacter sp. S2-9 isolated from pond sediment.</title>
        <authorList>
            <person name="Jung J.Y."/>
        </authorList>
    </citation>
    <scope>NUCLEOTIDE SEQUENCE</scope>
    <source>
        <strain evidence="2">S2-9</strain>
    </source>
</reference>
<dbReference type="SUPFAM" id="SSF160387">
    <property type="entry name" value="NosL/MerB-like"/>
    <property type="match status" value="1"/>
</dbReference>
<dbReference type="AlphaFoldDB" id="A0AA95NF16"/>
<dbReference type="Gene3D" id="3.30.70.2050">
    <property type="match status" value="1"/>
</dbReference>
<dbReference type="KEGG" id="pais:PFX98_05720"/>
<name>A0AA95NF16_9BURK</name>
<dbReference type="Pfam" id="PF05573">
    <property type="entry name" value="NosL"/>
    <property type="match status" value="1"/>
</dbReference>
<gene>
    <name evidence="2" type="ORF">PFX98_05720</name>
</gene>
<dbReference type="PROSITE" id="PS51318">
    <property type="entry name" value="TAT"/>
    <property type="match status" value="1"/>
</dbReference>
<feature type="signal peptide" evidence="1">
    <location>
        <begin position="1"/>
        <end position="18"/>
    </location>
</feature>
<dbReference type="PANTHER" id="PTHR41247">
    <property type="entry name" value="HTH-TYPE TRANSCRIPTIONAL REPRESSOR YCNK"/>
    <property type="match status" value="1"/>
</dbReference>
<evidence type="ECO:0000256" key="1">
    <source>
        <dbReference type="SAM" id="SignalP"/>
    </source>
</evidence>
<dbReference type="InterPro" id="IPR006311">
    <property type="entry name" value="TAT_signal"/>
</dbReference>
<protein>
    <submittedName>
        <fullName evidence="2">Nitrous oxide reductase accessory protein NosL</fullName>
    </submittedName>
</protein>
<dbReference type="Proteomes" id="UP001177769">
    <property type="component" value="Chromosome"/>
</dbReference>
<proteinExistence type="predicted"/>
<keyword evidence="3" id="KW-1185">Reference proteome</keyword>
<sequence>MAISRRSLLTWLGSAASAGLLGSAAPRAEHEAHAGMGEVCFQAPPTPYDPASGLGPAAARALPERARCPVCGMFPARAPAWAAQLIYADGDAYFFDSPDSLLRYLQAPARYTPGRQAGEVLAAYVRDMASGAWLAAQAAIYVQGSALLGPMRTPNLPAFADAAAARRFIAERRGEMQTWARLCPQQSGIWRPQART</sequence>
<dbReference type="InterPro" id="IPR008719">
    <property type="entry name" value="N2O_reductase_NosL"/>
</dbReference>
<keyword evidence="1" id="KW-0732">Signal</keyword>
<dbReference type="RefSeq" id="WP_285234209.1">
    <property type="nucleotide sequence ID" value="NZ_CP116346.1"/>
</dbReference>